<keyword evidence="2" id="KW-1185">Reference proteome</keyword>
<dbReference type="Gramene" id="Solyc04g026000.2.1">
    <property type="protein sequence ID" value="Solyc04g026000.2.1"/>
    <property type="gene ID" value="Solyc04g026000.2"/>
</dbReference>
<dbReference type="GO" id="GO:0016973">
    <property type="term" value="P:poly(A)+ mRNA export from nucleus"/>
    <property type="evidence" value="ECO:0007669"/>
    <property type="project" value="InterPro"/>
</dbReference>
<dbReference type="STRING" id="4081.A0A3Q7G2G3"/>
<name>A0A3Q7G2G3_SOLLC</name>
<evidence type="ECO:0000313" key="1">
    <source>
        <dbReference type="EnsemblPlants" id="Solyc04g026000.2.1"/>
    </source>
</evidence>
<dbReference type="PaxDb" id="4081-Solyc04g026000.1.1"/>
<dbReference type="PANTHER" id="PTHR12960:SF0">
    <property type="entry name" value="MRNA EXPORT FACTOR GLE1"/>
    <property type="match status" value="1"/>
</dbReference>
<dbReference type="AlphaFoldDB" id="A0A3Q7G2G3"/>
<dbReference type="GO" id="GO:0005643">
    <property type="term" value="C:nuclear pore"/>
    <property type="evidence" value="ECO:0007669"/>
    <property type="project" value="InterPro"/>
</dbReference>
<dbReference type="InParanoid" id="A0A3Q7G2G3"/>
<dbReference type="EnsemblPlants" id="Solyc04g026000.2.1">
    <property type="protein sequence ID" value="Solyc04g026000.2.1"/>
    <property type="gene ID" value="Solyc04g026000.2"/>
</dbReference>
<evidence type="ECO:0000313" key="2">
    <source>
        <dbReference type="Proteomes" id="UP000004994"/>
    </source>
</evidence>
<reference evidence="1" key="1">
    <citation type="journal article" date="2012" name="Nature">
        <title>The tomato genome sequence provides insights into fleshy fruit evolution.</title>
        <authorList>
            <consortium name="Tomato Genome Consortium"/>
        </authorList>
    </citation>
    <scope>NUCLEOTIDE SEQUENCE [LARGE SCALE GENOMIC DNA]</scope>
    <source>
        <strain evidence="1">cv. Heinz 1706</strain>
    </source>
</reference>
<dbReference type="Proteomes" id="UP000004994">
    <property type="component" value="Chromosome 4"/>
</dbReference>
<organism evidence="1">
    <name type="scientific">Solanum lycopersicum</name>
    <name type="common">Tomato</name>
    <name type="synonym">Lycopersicon esculentum</name>
    <dbReference type="NCBI Taxonomy" id="4081"/>
    <lineage>
        <taxon>Eukaryota</taxon>
        <taxon>Viridiplantae</taxon>
        <taxon>Streptophyta</taxon>
        <taxon>Embryophyta</taxon>
        <taxon>Tracheophyta</taxon>
        <taxon>Spermatophyta</taxon>
        <taxon>Magnoliopsida</taxon>
        <taxon>eudicotyledons</taxon>
        <taxon>Gunneridae</taxon>
        <taxon>Pentapetalae</taxon>
        <taxon>asterids</taxon>
        <taxon>lamiids</taxon>
        <taxon>Solanales</taxon>
        <taxon>Solanaceae</taxon>
        <taxon>Solanoideae</taxon>
        <taxon>Solaneae</taxon>
        <taxon>Solanum</taxon>
        <taxon>Solanum subgen. Lycopersicon</taxon>
    </lineage>
</organism>
<reference evidence="1" key="2">
    <citation type="submission" date="2019-01" db="UniProtKB">
        <authorList>
            <consortium name="EnsemblPlants"/>
        </authorList>
    </citation>
    <scope>IDENTIFICATION</scope>
    <source>
        <strain evidence="1">cv. Heinz 1706</strain>
    </source>
</reference>
<protein>
    <submittedName>
        <fullName evidence="1">Uncharacterized protein</fullName>
    </submittedName>
</protein>
<accession>A0A3Q7G2G3</accession>
<proteinExistence type="predicted"/>
<dbReference type="InterPro" id="IPR012476">
    <property type="entry name" value="GLE1"/>
</dbReference>
<dbReference type="PANTHER" id="PTHR12960">
    <property type="entry name" value="GLE-1-RELATED"/>
    <property type="match status" value="1"/>
</dbReference>
<sequence length="76" mass="8443">MEIAKRIRTITGSKENVRVKADELIKLISGSICTQSISIAMFAQTAAFQTKEVYYKAIGYAEEDGKTESTSSYVDR</sequence>